<dbReference type="KEGG" id="tsv:DSM104635_03346"/>
<organism evidence="2 3">
    <name type="scientific">Terricaulis silvestris</name>
    <dbReference type="NCBI Taxonomy" id="2686094"/>
    <lineage>
        <taxon>Bacteria</taxon>
        <taxon>Pseudomonadati</taxon>
        <taxon>Pseudomonadota</taxon>
        <taxon>Alphaproteobacteria</taxon>
        <taxon>Caulobacterales</taxon>
        <taxon>Caulobacteraceae</taxon>
        <taxon>Terricaulis</taxon>
    </lineage>
</organism>
<keyword evidence="1" id="KW-0472">Membrane</keyword>
<sequence>MTENAPTMDRLILGVVAGAVVGGLALPLAFHLFGEMSLGNIAILGLFWFATTLTLLILIPVFHMPAWWVMERVGLRGPLGAVLAGAISMIAMPLAIGLLIFGASPGGAGQDETLRMTSIFAGVGALVGLVIWRVAKWEAVAY</sequence>
<feature type="transmembrane region" description="Helical" evidence="1">
    <location>
        <begin position="41"/>
        <end position="62"/>
    </location>
</feature>
<keyword evidence="1" id="KW-0812">Transmembrane</keyword>
<dbReference type="AlphaFoldDB" id="A0A6I6MST4"/>
<reference evidence="3" key="1">
    <citation type="submission" date="2019-12" db="EMBL/GenBank/DDBJ databases">
        <title>Complete genome of Terracaulis silvestris 0127_4.</title>
        <authorList>
            <person name="Vieira S."/>
            <person name="Riedel T."/>
            <person name="Sproer C."/>
            <person name="Pascual J."/>
            <person name="Boedeker C."/>
            <person name="Overmann J."/>
        </authorList>
    </citation>
    <scope>NUCLEOTIDE SEQUENCE [LARGE SCALE GENOMIC DNA]</scope>
    <source>
        <strain evidence="3">0127_4</strain>
    </source>
</reference>
<keyword evidence="1" id="KW-1133">Transmembrane helix</keyword>
<dbReference type="EMBL" id="CP047045">
    <property type="protein sequence ID" value="QGZ96486.1"/>
    <property type="molecule type" value="Genomic_DNA"/>
</dbReference>
<keyword evidence="3" id="KW-1185">Reference proteome</keyword>
<evidence type="ECO:0000313" key="2">
    <source>
        <dbReference type="EMBL" id="QGZ96486.1"/>
    </source>
</evidence>
<feature type="transmembrane region" description="Helical" evidence="1">
    <location>
        <begin position="12"/>
        <end position="34"/>
    </location>
</feature>
<feature type="transmembrane region" description="Helical" evidence="1">
    <location>
        <begin position="82"/>
        <end position="102"/>
    </location>
</feature>
<name>A0A6I6MST4_9CAUL</name>
<evidence type="ECO:0000256" key="1">
    <source>
        <dbReference type="SAM" id="Phobius"/>
    </source>
</evidence>
<evidence type="ECO:0000313" key="3">
    <source>
        <dbReference type="Proteomes" id="UP000431269"/>
    </source>
</evidence>
<protein>
    <submittedName>
        <fullName evidence="2">Uncharacterized protein</fullName>
    </submittedName>
</protein>
<gene>
    <name evidence="2" type="ORF">DSM104635_03346</name>
</gene>
<proteinExistence type="predicted"/>
<accession>A0A6I6MST4</accession>
<feature type="transmembrane region" description="Helical" evidence="1">
    <location>
        <begin position="114"/>
        <end position="135"/>
    </location>
</feature>
<dbReference type="Proteomes" id="UP000431269">
    <property type="component" value="Chromosome"/>
</dbReference>